<evidence type="ECO:0008006" key="4">
    <source>
        <dbReference type="Google" id="ProtNLM"/>
    </source>
</evidence>
<dbReference type="NCBIfam" id="TIGR00026">
    <property type="entry name" value="hi_GC_TIGR00026"/>
    <property type="match status" value="1"/>
</dbReference>
<dbReference type="PANTHER" id="PTHR39428">
    <property type="entry name" value="F420H(2)-DEPENDENT QUINONE REDUCTASE RV1261C"/>
    <property type="match status" value="1"/>
</dbReference>
<dbReference type="InterPro" id="IPR012349">
    <property type="entry name" value="Split_barrel_FMN-bd"/>
</dbReference>
<dbReference type="GO" id="GO:0016491">
    <property type="term" value="F:oxidoreductase activity"/>
    <property type="evidence" value="ECO:0007669"/>
    <property type="project" value="InterPro"/>
</dbReference>
<evidence type="ECO:0000256" key="2">
    <source>
        <dbReference type="ARBA" id="ARBA00049106"/>
    </source>
</evidence>
<evidence type="ECO:0000256" key="1">
    <source>
        <dbReference type="ARBA" id="ARBA00008710"/>
    </source>
</evidence>
<dbReference type="InterPro" id="IPR004378">
    <property type="entry name" value="F420H2_quin_Rdtase"/>
</dbReference>
<comment type="catalytic activity">
    <reaction evidence="2">
        <text>oxidized coenzyme F420-(gamma-L-Glu)(n) + a quinol + H(+) = reduced coenzyme F420-(gamma-L-Glu)(n) + a quinone</text>
        <dbReference type="Rhea" id="RHEA:39663"/>
        <dbReference type="Rhea" id="RHEA-COMP:12939"/>
        <dbReference type="Rhea" id="RHEA-COMP:14378"/>
        <dbReference type="ChEBI" id="CHEBI:15378"/>
        <dbReference type="ChEBI" id="CHEBI:24646"/>
        <dbReference type="ChEBI" id="CHEBI:132124"/>
        <dbReference type="ChEBI" id="CHEBI:133980"/>
        <dbReference type="ChEBI" id="CHEBI:139511"/>
    </reaction>
</comment>
<dbReference type="Pfam" id="PF04075">
    <property type="entry name" value="F420H2_quin_red"/>
    <property type="match status" value="1"/>
</dbReference>
<gene>
    <name evidence="3" type="ORF">METZ01_LOCUS14422</name>
</gene>
<dbReference type="GO" id="GO:0070967">
    <property type="term" value="F:coenzyme F420 binding"/>
    <property type="evidence" value="ECO:0007669"/>
    <property type="project" value="TreeGrafter"/>
</dbReference>
<accession>A0A381P5T2</accession>
<proteinExistence type="inferred from homology"/>
<dbReference type="GO" id="GO:0005886">
    <property type="term" value="C:plasma membrane"/>
    <property type="evidence" value="ECO:0007669"/>
    <property type="project" value="TreeGrafter"/>
</dbReference>
<protein>
    <recommendedName>
        <fullName evidence="4">Nitroreductase domain-containing protein</fullName>
    </recommendedName>
</protein>
<comment type="similarity">
    <text evidence="1">Belongs to the F420H(2)-dependent quinone reductase family.</text>
</comment>
<dbReference type="Gene3D" id="2.30.110.10">
    <property type="entry name" value="Electron Transport, Fmn-binding Protein, Chain A"/>
    <property type="match status" value="1"/>
</dbReference>
<dbReference type="AlphaFoldDB" id="A0A381P5T2"/>
<sequence>MNTYTLVKPIMKAMTIWHRMLFKGFRGSSLGTFMGNPICMITTVGRKSGNPVTIPLLTIPHQDDYILVASQGGAPTHPAWYYNIIDEPRIKMTIQSKTYDMFAKQLSDTEKEDLWPVIVNACSVYDDYRQRTSRNIPVFLCSKQ</sequence>
<dbReference type="PANTHER" id="PTHR39428:SF1">
    <property type="entry name" value="F420H(2)-DEPENDENT QUINONE REDUCTASE RV1261C"/>
    <property type="match status" value="1"/>
</dbReference>
<organism evidence="3">
    <name type="scientific">marine metagenome</name>
    <dbReference type="NCBI Taxonomy" id="408172"/>
    <lineage>
        <taxon>unclassified sequences</taxon>
        <taxon>metagenomes</taxon>
        <taxon>ecological metagenomes</taxon>
    </lineage>
</organism>
<reference evidence="3" key="1">
    <citation type="submission" date="2018-05" db="EMBL/GenBank/DDBJ databases">
        <authorList>
            <person name="Lanie J.A."/>
            <person name="Ng W.-L."/>
            <person name="Kazmierczak K.M."/>
            <person name="Andrzejewski T.M."/>
            <person name="Davidsen T.M."/>
            <person name="Wayne K.J."/>
            <person name="Tettelin H."/>
            <person name="Glass J.I."/>
            <person name="Rusch D."/>
            <person name="Podicherti R."/>
            <person name="Tsui H.-C.T."/>
            <person name="Winkler M.E."/>
        </authorList>
    </citation>
    <scope>NUCLEOTIDE SEQUENCE</scope>
</reference>
<evidence type="ECO:0000313" key="3">
    <source>
        <dbReference type="EMBL" id="SUZ61568.1"/>
    </source>
</evidence>
<dbReference type="EMBL" id="UINC01000812">
    <property type="protein sequence ID" value="SUZ61568.1"/>
    <property type="molecule type" value="Genomic_DNA"/>
</dbReference>
<name>A0A381P5T2_9ZZZZ</name>